<evidence type="ECO:0000313" key="3">
    <source>
        <dbReference type="Proteomes" id="UP000008630"/>
    </source>
</evidence>
<sequence length="57" mass="6550">MRRTDYKNSVMKEKLLKYIILSWAVIGIYQTSSTTMTVGSLMKKGDTSEKAVERYVV</sequence>
<dbReference type="STRING" id="693979.Bache_2661"/>
<keyword evidence="1" id="KW-0812">Transmembrane</keyword>
<dbReference type="EMBL" id="CP002352">
    <property type="protein sequence ID" value="ADV44612.1"/>
    <property type="molecule type" value="Genomic_DNA"/>
</dbReference>
<feature type="transmembrane region" description="Helical" evidence="1">
    <location>
        <begin position="15"/>
        <end position="32"/>
    </location>
</feature>
<keyword evidence="3" id="KW-1185">Reference proteome</keyword>
<dbReference type="Proteomes" id="UP000008630">
    <property type="component" value="Chromosome"/>
</dbReference>
<gene>
    <name evidence="2" type="ordered locus">Bache_2661</name>
</gene>
<evidence type="ECO:0000313" key="2">
    <source>
        <dbReference type="EMBL" id="ADV44612.1"/>
    </source>
</evidence>
<organism evidence="2 3">
    <name type="scientific">Bacteroides helcogenes (strain ATCC 35417 / DSM 20613 / JCM 6297 / CCUG 15421 / P 36-108)</name>
    <dbReference type="NCBI Taxonomy" id="693979"/>
    <lineage>
        <taxon>Bacteria</taxon>
        <taxon>Pseudomonadati</taxon>
        <taxon>Bacteroidota</taxon>
        <taxon>Bacteroidia</taxon>
        <taxon>Bacteroidales</taxon>
        <taxon>Bacteroidaceae</taxon>
        <taxon>Bacteroides</taxon>
    </lineage>
</organism>
<reference key="1">
    <citation type="submission" date="2010-11" db="EMBL/GenBank/DDBJ databases">
        <title>The complete genome of Bacteroides helcogenes P 36-108.</title>
        <authorList>
            <consortium name="US DOE Joint Genome Institute (JGI-PGF)"/>
            <person name="Lucas S."/>
            <person name="Copeland A."/>
            <person name="Lapidus A."/>
            <person name="Bruce D."/>
            <person name="Goodwin L."/>
            <person name="Pitluck S."/>
            <person name="Kyrpides N."/>
            <person name="Mavromatis K."/>
            <person name="Ivanova N."/>
            <person name="Zeytun A."/>
            <person name="Brettin T."/>
            <person name="Detter J.C."/>
            <person name="Tapia R."/>
            <person name="Han C."/>
            <person name="Land M."/>
            <person name="Hauser L."/>
            <person name="Markowitz V."/>
            <person name="Cheng J.-F."/>
            <person name="Hugenholtz P."/>
            <person name="Woyke T."/>
            <person name="Wu D."/>
            <person name="Gronow S."/>
            <person name="Wellnitz S."/>
            <person name="Brambilla E."/>
            <person name="Klenk H.-P."/>
            <person name="Eisen J.A."/>
        </authorList>
    </citation>
    <scope>NUCLEOTIDE SEQUENCE</scope>
    <source>
        <strain>P 36-108</strain>
    </source>
</reference>
<reference evidence="2 3" key="2">
    <citation type="journal article" date="2011" name="Stand. Genomic Sci.">
        <title>Complete genome sequence of Bacteroides helcogenes type strain (P 36-108).</title>
        <authorList>
            <person name="Pati A."/>
            <person name="Gronow S."/>
            <person name="Zeytun A."/>
            <person name="Lapidus A."/>
            <person name="Nolan M."/>
            <person name="Hammon N."/>
            <person name="Deshpande S."/>
            <person name="Cheng J.F."/>
            <person name="Tapia R."/>
            <person name="Han C."/>
            <person name="Goodwin L."/>
            <person name="Pitluck S."/>
            <person name="Liolios K."/>
            <person name="Pagani I."/>
            <person name="Ivanova N."/>
            <person name="Mavromatis K."/>
            <person name="Chen A."/>
            <person name="Palaniappan K."/>
            <person name="Land M."/>
            <person name="Hauser L."/>
            <person name="Chang Y.J."/>
            <person name="Jeffries C.D."/>
            <person name="Detter J.C."/>
            <person name="Brambilla E."/>
            <person name="Rohde M."/>
            <person name="Goker M."/>
            <person name="Woyke T."/>
            <person name="Bristow J."/>
            <person name="Eisen J.A."/>
            <person name="Markowitz V."/>
            <person name="Hugenholtz P."/>
            <person name="Kyrpides N.C."/>
            <person name="Klenk H.P."/>
            <person name="Lucas S."/>
        </authorList>
    </citation>
    <scope>NUCLEOTIDE SEQUENCE [LARGE SCALE GENOMIC DNA]</scope>
    <source>
        <strain evidence="3">ATCC 35417 / DSM 20613 / JCM 6297 / CCUG 15421 / P 36-108</strain>
    </source>
</reference>
<keyword evidence="1" id="KW-0472">Membrane</keyword>
<protein>
    <submittedName>
        <fullName evidence="2">Uncharacterized protein</fullName>
    </submittedName>
</protein>
<proteinExistence type="predicted"/>
<name>E6SWF1_BACT6</name>
<accession>E6SWF1</accession>
<evidence type="ECO:0000256" key="1">
    <source>
        <dbReference type="SAM" id="Phobius"/>
    </source>
</evidence>
<dbReference type="KEGG" id="bhl:Bache_2661"/>
<dbReference type="HOGENOM" id="CLU_2987217_0_0_10"/>
<keyword evidence="1" id="KW-1133">Transmembrane helix</keyword>
<dbReference type="AlphaFoldDB" id="E6SWF1"/>